<reference evidence="2 3" key="1">
    <citation type="submission" date="2008-10" db="EMBL/GenBank/DDBJ databases">
        <title>Draft genome sequence of Providencia alcalifaciens (DSM 30120).</title>
        <authorList>
            <person name="Sudarsanam P."/>
            <person name="Ley R."/>
            <person name="Guruge J."/>
            <person name="Turnbaugh P.J."/>
            <person name="Mahowald M."/>
            <person name="Liep D."/>
            <person name="Gordon J."/>
        </authorList>
    </citation>
    <scope>NUCLEOTIDE SEQUENCE [LARGE SCALE GENOMIC DNA]</scope>
    <source>
        <strain evidence="2 3">DSM 30120</strain>
    </source>
</reference>
<organism evidence="2 3">
    <name type="scientific">Providencia alcalifaciens DSM 30120</name>
    <dbReference type="NCBI Taxonomy" id="520999"/>
    <lineage>
        <taxon>Bacteria</taxon>
        <taxon>Pseudomonadati</taxon>
        <taxon>Pseudomonadota</taxon>
        <taxon>Gammaproteobacteria</taxon>
        <taxon>Enterobacterales</taxon>
        <taxon>Morganellaceae</taxon>
        <taxon>Providencia</taxon>
    </lineage>
</organism>
<dbReference type="InterPro" id="IPR025147">
    <property type="entry name" value="Packaging_FI"/>
</dbReference>
<dbReference type="EMBL" id="ABXW01000064">
    <property type="protein sequence ID" value="EEB44466.1"/>
    <property type="molecule type" value="Genomic_DNA"/>
</dbReference>
<proteinExistence type="predicted"/>
<reference evidence="2 3" key="2">
    <citation type="submission" date="2008-10" db="EMBL/GenBank/DDBJ databases">
        <authorList>
            <person name="Fulton L."/>
            <person name="Clifton S."/>
            <person name="Fulton B."/>
            <person name="Xu J."/>
            <person name="Minx P."/>
            <person name="Pepin K.H."/>
            <person name="Johnson M."/>
            <person name="Bhonagiri V."/>
            <person name="Nash W.E."/>
            <person name="Mardis E.R."/>
            <person name="Wilson R.K."/>
        </authorList>
    </citation>
    <scope>NUCLEOTIDE SEQUENCE [LARGE SCALE GENOMIC DNA]</scope>
    <source>
        <strain evidence="2 3">DSM 30120</strain>
    </source>
</reference>
<dbReference type="AlphaFoldDB" id="B6XJG1"/>
<name>B6XJG1_9GAMM</name>
<sequence>MTAGKPADFYVRGYRMTKAQMIARLKVLAKILGRDVDTSGTQAELEQRLMEWEEEAASLPSTEANSSELKGVTSQKNEPVPTKGDGVWVRMLASCHLVALNGSGFPQSQLTVTGQRVFIEAYRVNELVNAGLAVVSEYDDA</sequence>
<protein>
    <submittedName>
        <fullName evidence="2">Uncharacterized protein</fullName>
    </submittedName>
</protein>
<dbReference type="Pfam" id="PF14000">
    <property type="entry name" value="Packaging_FI"/>
    <property type="match status" value="1"/>
</dbReference>
<evidence type="ECO:0000313" key="3">
    <source>
        <dbReference type="Proteomes" id="UP000003729"/>
    </source>
</evidence>
<feature type="compositionally biased region" description="Polar residues" evidence="1">
    <location>
        <begin position="59"/>
        <end position="77"/>
    </location>
</feature>
<accession>B6XJG1</accession>
<dbReference type="Proteomes" id="UP000003729">
    <property type="component" value="Unassembled WGS sequence"/>
</dbReference>
<feature type="region of interest" description="Disordered" evidence="1">
    <location>
        <begin position="54"/>
        <end position="81"/>
    </location>
</feature>
<evidence type="ECO:0000313" key="2">
    <source>
        <dbReference type="EMBL" id="EEB44466.1"/>
    </source>
</evidence>
<gene>
    <name evidence="2" type="ORF">PROVALCAL_03513</name>
</gene>
<evidence type="ECO:0000256" key="1">
    <source>
        <dbReference type="SAM" id="MobiDB-lite"/>
    </source>
</evidence>
<comment type="caution">
    <text evidence="2">The sequence shown here is derived from an EMBL/GenBank/DDBJ whole genome shotgun (WGS) entry which is preliminary data.</text>
</comment>